<evidence type="ECO:0000313" key="7">
    <source>
        <dbReference type="Proteomes" id="UP000521943"/>
    </source>
</evidence>
<comment type="subcellular location">
    <subcellularLocation>
        <location evidence="1">Membrane</location>
    </subcellularLocation>
</comment>
<evidence type="ECO:0000256" key="4">
    <source>
        <dbReference type="ARBA" id="ARBA00023136"/>
    </source>
</evidence>
<dbReference type="Proteomes" id="UP000521943">
    <property type="component" value="Unassembled WGS sequence"/>
</dbReference>
<dbReference type="EMBL" id="JACGCI010000367">
    <property type="protein sequence ID" value="KAF6740912.1"/>
    <property type="molecule type" value="Genomic_DNA"/>
</dbReference>
<feature type="non-terminal residue" evidence="6">
    <location>
        <position position="1"/>
    </location>
</feature>
<evidence type="ECO:0000256" key="3">
    <source>
        <dbReference type="ARBA" id="ARBA00022989"/>
    </source>
</evidence>
<gene>
    <name evidence="6" type="ORF">DFP72DRAFT_766985</name>
</gene>
<keyword evidence="2" id="KW-0812">Transmembrane</keyword>
<comment type="caution">
    <text evidence="6">The sequence shown here is derived from an EMBL/GenBank/DDBJ whole genome shotgun (WGS) entry which is preliminary data.</text>
</comment>
<dbReference type="OrthoDB" id="342281at2759"/>
<dbReference type="InterPro" id="IPR045119">
    <property type="entry name" value="SUN1-5"/>
</dbReference>
<evidence type="ECO:0000259" key="5">
    <source>
        <dbReference type="PROSITE" id="PS51469"/>
    </source>
</evidence>
<dbReference type="PROSITE" id="PS51469">
    <property type="entry name" value="SUN"/>
    <property type="match status" value="1"/>
</dbReference>
<reference evidence="6 7" key="1">
    <citation type="submission" date="2020-07" db="EMBL/GenBank/DDBJ databases">
        <title>Comparative genomics of pyrophilous fungi reveals a link between fire events and developmental genes.</title>
        <authorList>
            <consortium name="DOE Joint Genome Institute"/>
            <person name="Steindorff A.S."/>
            <person name="Carver A."/>
            <person name="Calhoun S."/>
            <person name="Stillman K."/>
            <person name="Liu H."/>
            <person name="Lipzen A."/>
            <person name="Pangilinan J."/>
            <person name="Labutti K."/>
            <person name="Bruns T.D."/>
            <person name="Grigoriev I.V."/>
        </authorList>
    </citation>
    <scope>NUCLEOTIDE SEQUENCE [LARGE SCALE GENOMIC DNA]</scope>
    <source>
        <strain evidence="6 7">CBS 144469</strain>
    </source>
</reference>
<feature type="domain" description="SUN" evidence="5">
    <location>
        <begin position="1"/>
        <end position="154"/>
    </location>
</feature>
<evidence type="ECO:0000256" key="2">
    <source>
        <dbReference type="ARBA" id="ARBA00022692"/>
    </source>
</evidence>
<accession>A0A8H6LU35</accession>
<evidence type="ECO:0000313" key="6">
    <source>
        <dbReference type="EMBL" id="KAF6740912.1"/>
    </source>
</evidence>
<name>A0A8H6LU35_9AGAR</name>
<feature type="non-terminal residue" evidence="6">
    <location>
        <position position="154"/>
    </location>
</feature>
<dbReference type="AlphaFoldDB" id="A0A8H6LU35"/>
<dbReference type="GO" id="GO:0043495">
    <property type="term" value="F:protein-membrane adaptor activity"/>
    <property type="evidence" value="ECO:0007669"/>
    <property type="project" value="TreeGrafter"/>
</dbReference>
<dbReference type="InterPro" id="IPR012919">
    <property type="entry name" value="SUN_dom"/>
</dbReference>
<dbReference type="PANTHER" id="PTHR12911">
    <property type="entry name" value="SAD1/UNC-84-LIKE PROTEIN-RELATED"/>
    <property type="match status" value="1"/>
</dbReference>
<dbReference type="Gene3D" id="2.60.120.260">
    <property type="entry name" value="Galactose-binding domain-like"/>
    <property type="match status" value="1"/>
</dbReference>
<protein>
    <recommendedName>
        <fullName evidence="5">SUN domain-containing protein</fullName>
    </recommendedName>
</protein>
<dbReference type="PANTHER" id="PTHR12911:SF8">
    <property type="entry name" value="KLAROID PROTEIN-RELATED"/>
    <property type="match status" value="1"/>
</dbReference>
<dbReference type="GO" id="GO:0005635">
    <property type="term" value="C:nuclear envelope"/>
    <property type="evidence" value="ECO:0007669"/>
    <property type="project" value="UniProtKB-ARBA"/>
</dbReference>
<sequence>EDPPILGQCWRFPGSAGYIGIRLHTAANLTAVSLGYPPREQLSRSMSFEAPKLLKLWGLPANQLEAACSASSDHKRPISDFSGSRNLPERLSGDDALYLLTEMRYAMDSPRLRQVFPVGREACTPSSYILVVVEVVENWGAEETCVYSIGLHGD</sequence>
<keyword evidence="7" id="KW-1185">Reference proteome</keyword>
<proteinExistence type="predicted"/>
<evidence type="ECO:0000256" key="1">
    <source>
        <dbReference type="ARBA" id="ARBA00004370"/>
    </source>
</evidence>
<keyword evidence="4" id="KW-0472">Membrane</keyword>
<organism evidence="6 7">
    <name type="scientific">Ephemerocybe angulata</name>
    <dbReference type="NCBI Taxonomy" id="980116"/>
    <lineage>
        <taxon>Eukaryota</taxon>
        <taxon>Fungi</taxon>
        <taxon>Dikarya</taxon>
        <taxon>Basidiomycota</taxon>
        <taxon>Agaricomycotina</taxon>
        <taxon>Agaricomycetes</taxon>
        <taxon>Agaricomycetidae</taxon>
        <taxon>Agaricales</taxon>
        <taxon>Agaricineae</taxon>
        <taxon>Psathyrellaceae</taxon>
        <taxon>Ephemerocybe</taxon>
    </lineage>
</organism>
<keyword evidence="3" id="KW-1133">Transmembrane helix</keyword>
<dbReference type="GO" id="GO:0016020">
    <property type="term" value="C:membrane"/>
    <property type="evidence" value="ECO:0007669"/>
    <property type="project" value="UniProtKB-SubCell"/>
</dbReference>